<dbReference type="GO" id="GO:0005975">
    <property type="term" value="P:carbohydrate metabolic process"/>
    <property type="evidence" value="ECO:0007669"/>
    <property type="project" value="InterPro"/>
</dbReference>
<feature type="modified residue" description="N6-(pyridoxal phosphate)lysine" evidence="4">
    <location>
        <position position="529"/>
    </location>
</feature>
<dbReference type="EMBL" id="VGJX01000504">
    <property type="protein sequence ID" value="MBM3275256.1"/>
    <property type="molecule type" value="Genomic_DNA"/>
</dbReference>
<keyword evidence="3" id="KW-0021">Allosteric enzyme</keyword>
<dbReference type="InterPro" id="IPR024517">
    <property type="entry name" value="Glycogen_phosphorylase_DUF3417"/>
</dbReference>
<dbReference type="NCBIfam" id="TIGR02094">
    <property type="entry name" value="more_P_ylases"/>
    <property type="match status" value="1"/>
</dbReference>
<proteinExistence type="inferred from homology"/>
<keyword evidence="4" id="KW-0663">Pyridoxal phosphate</keyword>
<dbReference type="Gene3D" id="3.40.50.2000">
    <property type="entry name" value="Glycogen Phosphorylase B"/>
    <property type="match status" value="2"/>
</dbReference>
<comment type="catalytic activity">
    <reaction evidence="1">
        <text>[(1-&gt;4)-alpha-D-glucosyl](n) + phosphate = [(1-&gt;4)-alpha-D-glucosyl](n-1) + alpha-D-glucose 1-phosphate</text>
        <dbReference type="Rhea" id="RHEA:41732"/>
        <dbReference type="Rhea" id="RHEA-COMP:9584"/>
        <dbReference type="Rhea" id="RHEA-COMP:9586"/>
        <dbReference type="ChEBI" id="CHEBI:15444"/>
        <dbReference type="ChEBI" id="CHEBI:43474"/>
        <dbReference type="ChEBI" id="CHEBI:58601"/>
        <dbReference type="EC" id="2.4.1.1"/>
    </reaction>
</comment>
<feature type="domain" description="DUF3417" evidence="5">
    <location>
        <begin position="2"/>
        <end position="43"/>
    </location>
</feature>
<feature type="non-terminal residue" evidence="6">
    <location>
        <position position="721"/>
    </location>
</feature>
<gene>
    <name evidence="6" type="primary">glgP</name>
    <name evidence="6" type="ORF">FJZ00_08885</name>
</gene>
<dbReference type="PIRSF" id="PIRSF000460">
    <property type="entry name" value="Pprylas_GlgP"/>
    <property type="match status" value="1"/>
</dbReference>
<evidence type="ECO:0000256" key="4">
    <source>
        <dbReference type="PIRSR" id="PIRSR000460-1"/>
    </source>
</evidence>
<dbReference type="AlphaFoldDB" id="A0A938BLF9"/>
<dbReference type="InterPro" id="IPR011834">
    <property type="entry name" value="Agluc_phsphrylas"/>
</dbReference>
<evidence type="ECO:0000313" key="6">
    <source>
        <dbReference type="EMBL" id="MBM3275256.1"/>
    </source>
</evidence>
<reference evidence="6 7" key="1">
    <citation type="submission" date="2019-03" db="EMBL/GenBank/DDBJ databases">
        <title>Lake Tanganyika Metagenome-Assembled Genomes (MAGs).</title>
        <authorList>
            <person name="Tran P."/>
        </authorList>
    </citation>
    <scope>NUCLEOTIDE SEQUENCE [LARGE SCALE GENOMIC DNA]</scope>
    <source>
        <strain evidence="6">K_DeepCast_65m_m2_236</strain>
    </source>
</reference>
<comment type="similarity">
    <text evidence="2">Belongs to the glycogen phosphorylase family.</text>
</comment>
<dbReference type="InterPro" id="IPR000811">
    <property type="entry name" value="Glyco_trans_35"/>
</dbReference>
<dbReference type="Pfam" id="PF00343">
    <property type="entry name" value="Phosphorylase"/>
    <property type="match status" value="1"/>
</dbReference>
<dbReference type="GO" id="GO:0030170">
    <property type="term" value="F:pyridoxal phosphate binding"/>
    <property type="evidence" value="ECO:0007669"/>
    <property type="project" value="InterPro"/>
</dbReference>
<evidence type="ECO:0000256" key="1">
    <source>
        <dbReference type="ARBA" id="ARBA00001275"/>
    </source>
</evidence>
<dbReference type="InterPro" id="IPR052182">
    <property type="entry name" value="Glycogen/Maltodextrin_Phosph"/>
</dbReference>
<protein>
    <submittedName>
        <fullName evidence="6">Alpha-glucan family phosphorylase</fullName>
    </submittedName>
</protein>
<evidence type="ECO:0000256" key="2">
    <source>
        <dbReference type="ARBA" id="ARBA00006047"/>
    </source>
</evidence>
<dbReference type="PANTHER" id="PTHR42655:SF1">
    <property type="entry name" value="GLYCOGEN PHOSPHORYLASE"/>
    <property type="match status" value="1"/>
</dbReference>
<name>A0A938BLF9_9BACT</name>
<feature type="non-terminal residue" evidence="6">
    <location>
        <position position="1"/>
    </location>
</feature>
<dbReference type="Proteomes" id="UP000703893">
    <property type="component" value="Unassembled WGS sequence"/>
</dbReference>
<evidence type="ECO:0000313" key="7">
    <source>
        <dbReference type="Proteomes" id="UP000703893"/>
    </source>
</evidence>
<comment type="caution">
    <text evidence="6">The sequence shown here is derived from an EMBL/GenBank/DDBJ whole genome shotgun (WGS) entry which is preliminary data.</text>
</comment>
<dbReference type="GO" id="GO:0008184">
    <property type="term" value="F:glycogen phosphorylase activity"/>
    <property type="evidence" value="ECO:0007669"/>
    <property type="project" value="InterPro"/>
</dbReference>
<dbReference type="SUPFAM" id="SSF53756">
    <property type="entry name" value="UDP-Glycosyltransferase/glycogen phosphorylase"/>
    <property type="match status" value="1"/>
</dbReference>
<sequence length="721" mass="80830">DRVLEKFDTYMAQPNTWFNTRYPDLKDQVVAYFSAEFGLHEALPIYSGGLGILSGDHCKSASDIDLPFVGVGLLYNQGYFRQRINSEGIQEAHYERLQFADLPMMPARTPDGQVAIVGVELPGRTVYAKVWQINVGRIKIYLLDTDIEENSPEDRGFSAKLYGGDHEMRIAQEIILGIGGVRALRILGLNPAAFHLNEGHSAFSSLERIRELVGNHGLTFDQAREVVAASTIFTTHTPVPAGNDAFGFDLVERVFSKYWPQLGIGRDEFLALARQEQAGGPPLFSMTILALKLAKTSNGVSELHGEVSRKIWRNVWPGVPVNEIPITSVTNGIHTETWLAPAVGELFDKYVAPDWRGRIEDRELFAKFEKVPDAEVWEIRKRLKREMIAFLRQRIGKQRLNNGESPAKVKAAEELFDPEALTIGFARRFATYKRAALLFRDAGRLAKLINDKNRPIQIVFAGKAHPADNPGKELIRKLAQLAQQEGFSGRVVLVEDYDIGVARYLVQGVDIWLNNPRRPLEASGTSGEKAAANGVLNFSVLDGWWPEGFNGKNGWAIGEERAYKDEEEQDEADAESLYHTLETQIIPLYYDRDAADLPVGWLARVKNAIATLTPQFSTQRMLQDYTNRLYVPATRSGQRFSHNQFELAEKVSAWKGMMSRIWDNIRIEAHPPRLQKAMVGQEIEVVAKLHLGTLDPSNVRVEICHGPMRNGGSLADFDVVP</sequence>
<accession>A0A938BLF9</accession>
<organism evidence="6 7">
    <name type="scientific">Candidatus Tanganyikabacteria bacterium</name>
    <dbReference type="NCBI Taxonomy" id="2961651"/>
    <lineage>
        <taxon>Bacteria</taxon>
        <taxon>Bacillati</taxon>
        <taxon>Candidatus Sericytochromatia</taxon>
        <taxon>Candidatus Tanganyikabacteria</taxon>
    </lineage>
</organism>
<dbReference type="PANTHER" id="PTHR42655">
    <property type="entry name" value="GLYCOGEN PHOSPHORYLASE"/>
    <property type="match status" value="1"/>
</dbReference>
<evidence type="ECO:0000256" key="3">
    <source>
        <dbReference type="ARBA" id="ARBA00022533"/>
    </source>
</evidence>
<evidence type="ECO:0000259" key="5">
    <source>
        <dbReference type="Pfam" id="PF11897"/>
    </source>
</evidence>
<dbReference type="Pfam" id="PF11897">
    <property type="entry name" value="DUF3417"/>
    <property type="match status" value="1"/>
</dbReference>